<keyword evidence="1" id="KW-1133">Transmembrane helix</keyword>
<feature type="transmembrane region" description="Helical" evidence="1">
    <location>
        <begin position="88"/>
        <end position="111"/>
    </location>
</feature>
<protein>
    <recommendedName>
        <fullName evidence="4">DUF3426 domain-containing protein</fullName>
    </recommendedName>
</protein>
<name>A0ABS9QAN1_9HYPH</name>
<evidence type="ECO:0008006" key="4">
    <source>
        <dbReference type="Google" id="ProtNLM"/>
    </source>
</evidence>
<dbReference type="RefSeq" id="WP_239362635.1">
    <property type="nucleotide sequence ID" value="NZ_JAKREW010000003.1"/>
</dbReference>
<gene>
    <name evidence="2" type="ORF">L4923_05465</name>
</gene>
<evidence type="ECO:0000313" key="3">
    <source>
        <dbReference type="Proteomes" id="UP001201701"/>
    </source>
</evidence>
<sequence length="215" mass="22216">MADRGTARPVSGEIMTAATIGREGPAVAVDVIDADFIVLDSDSSRIAERLPPQPAALQSEMTPPLDGMDMLRKGETGPDLARPAPGGALFWTSGIAIALLAFWISGGHALFHQTAFLGYGDTAAAALSISSVTSRVDSTGSKPVLLVDGEAGNDGAEAAVLPPLEIRVTGNDGRITRYGLGTSGRSLPPGERFAFSSRLEVPRNGVTAVSVTFAR</sequence>
<evidence type="ECO:0000256" key="1">
    <source>
        <dbReference type="SAM" id="Phobius"/>
    </source>
</evidence>
<keyword evidence="3" id="KW-1185">Reference proteome</keyword>
<proteinExistence type="predicted"/>
<dbReference type="Proteomes" id="UP001201701">
    <property type="component" value="Unassembled WGS sequence"/>
</dbReference>
<dbReference type="EMBL" id="JAKREW010000003">
    <property type="protein sequence ID" value="MCG7504465.1"/>
    <property type="molecule type" value="Genomic_DNA"/>
</dbReference>
<organism evidence="2 3">
    <name type="scientific">Mesorhizobium retamae</name>
    <dbReference type="NCBI Taxonomy" id="2912854"/>
    <lineage>
        <taxon>Bacteria</taxon>
        <taxon>Pseudomonadati</taxon>
        <taxon>Pseudomonadota</taxon>
        <taxon>Alphaproteobacteria</taxon>
        <taxon>Hyphomicrobiales</taxon>
        <taxon>Phyllobacteriaceae</taxon>
        <taxon>Mesorhizobium</taxon>
    </lineage>
</organism>
<keyword evidence="1" id="KW-0472">Membrane</keyword>
<comment type="caution">
    <text evidence="2">The sequence shown here is derived from an EMBL/GenBank/DDBJ whole genome shotgun (WGS) entry which is preliminary data.</text>
</comment>
<keyword evidence="1" id="KW-0812">Transmembrane</keyword>
<accession>A0ABS9QAN1</accession>
<evidence type="ECO:0000313" key="2">
    <source>
        <dbReference type="EMBL" id="MCG7504465.1"/>
    </source>
</evidence>
<reference evidence="2 3" key="1">
    <citation type="submission" date="2022-02" db="EMBL/GenBank/DDBJ databases">
        <title>Draft genome sequence of Mezorhizobium retamae strain IRAMC:0171 isolated from Retama raetam nodules.</title>
        <authorList>
            <person name="Bengaied R."/>
            <person name="Sbissi I."/>
            <person name="Huber K."/>
            <person name="Ghodbane F."/>
            <person name="Nouioui I."/>
            <person name="Tarhouni M."/>
            <person name="Gtari M."/>
        </authorList>
    </citation>
    <scope>NUCLEOTIDE SEQUENCE [LARGE SCALE GENOMIC DNA]</scope>
    <source>
        <strain evidence="2 3">IRAMC:0171</strain>
    </source>
</reference>